<dbReference type="AlphaFoldDB" id="H0G8Y6"/>
<accession>H0G8Y6</accession>
<dbReference type="InterPro" id="IPR036390">
    <property type="entry name" value="WH_DNA-bd_sf"/>
</dbReference>
<dbReference type="InterPro" id="IPR036388">
    <property type="entry name" value="WH-like_DNA-bd_sf"/>
</dbReference>
<dbReference type="PRINTS" id="PR00039">
    <property type="entry name" value="HTHLYSR"/>
</dbReference>
<proteinExistence type="inferred from homology"/>
<dbReference type="GO" id="GO:0003700">
    <property type="term" value="F:DNA-binding transcription factor activity"/>
    <property type="evidence" value="ECO:0007669"/>
    <property type="project" value="InterPro"/>
</dbReference>
<dbReference type="SUPFAM" id="SSF46785">
    <property type="entry name" value="Winged helix' DNA-binding domain"/>
    <property type="match status" value="1"/>
</dbReference>
<sequence>MLDALTLDQMRIFVAIADTGSFRAAATRLSRVQSAVSHAVANLEAELGVSLFDRSGHRPVLTPAGQSLLSDARAILLKTDTMRARARGLGTGVELGLTIALDPQFPPNLAGAALEEMHREYPSVAIRVLTASLGEAVHALRERRCAVAISGIDLPDPRIERRALALVPRAAVVAASHPLAVLAAAGDPVTAADLADHVQVVAEDPSPLTQGRDFNVLSPGTWRVGDNMTKHALILAGIGWGNLPLWLVERDLAEGRLVRVPAAEFGPQGETLTNAYLMHRTDEHLGPATRAFCDALLCMAGTERCRDANF</sequence>
<dbReference type="SUPFAM" id="SSF53850">
    <property type="entry name" value="Periplasmic binding protein-like II"/>
    <property type="match status" value="1"/>
</dbReference>
<keyword evidence="3" id="KW-0238">DNA-binding</keyword>
<protein>
    <submittedName>
        <fullName evidence="6">LysR family transcriptional regulator</fullName>
    </submittedName>
</protein>
<name>H0G8Y6_RHIML</name>
<evidence type="ECO:0000256" key="2">
    <source>
        <dbReference type="ARBA" id="ARBA00023015"/>
    </source>
</evidence>
<dbReference type="GO" id="GO:0000976">
    <property type="term" value="F:transcription cis-regulatory region binding"/>
    <property type="evidence" value="ECO:0007669"/>
    <property type="project" value="TreeGrafter"/>
</dbReference>
<evidence type="ECO:0000313" key="6">
    <source>
        <dbReference type="EMBL" id="EHK74241.1"/>
    </source>
</evidence>
<feature type="domain" description="HTH lysR-type" evidence="5">
    <location>
        <begin position="5"/>
        <end position="62"/>
    </location>
</feature>
<dbReference type="PANTHER" id="PTHR30126:SF91">
    <property type="entry name" value="LYSR FAMILY TRANSCRIPTIONAL REGULATOR"/>
    <property type="match status" value="1"/>
</dbReference>
<dbReference type="CDD" id="cd05466">
    <property type="entry name" value="PBP2_LTTR_substrate"/>
    <property type="match status" value="1"/>
</dbReference>
<dbReference type="InterPro" id="IPR005119">
    <property type="entry name" value="LysR_subst-bd"/>
</dbReference>
<dbReference type="FunFam" id="1.10.10.10:FF:000001">
    <property type="entry name" value="LysR family transcriptional regulator"/>
    <property type="match status" value="1"/>
</dbReference>
<dbReference type="RefSeq" id="WP_003535504.1">
    <property type="nucleotide sequence ID" value="NZ_AGVV01000095.1"/>
</dbReference>
<dbReference type="Proteomes" id="UP000004038">
    <property type="component" value="Unassembled WGS sequence"/>
</dbReference>
<keyword evidence="2" id="KW-0805">Transcription regulation</keyword>
<evidence type="ECO:0000256" key="3">
    <source>
        <dbReference type="ARBA" id="ARBA00023125"/>
    </source>
</evidence>
<organism evidence="6 7">
    <name type="scientific">Sinorhizobium meliloti CCNWSX0020</name>
    <dbReference type="NCBI Taxonomy" id="1107881"/>
    <lineage>
        <taxon>Bacteria</taxon>
        <taxon>Pseudomonadati</taxon>
        <taxon>Pseudomonadota</taxon>
        <taxon>Alphaproteobacteria</taxon>
        <taxon>Hyphomicrobiales</taxon>
        <taxon>Rhizobiaceae</taxon>
        <taxon>Sinorhizobium/Ensifer group</taxon>
        <taxon>Sinorhizobium</taxon>
    </lineage>
</organism>
<reference evidence="6 7" key="1">
    <citation type="journal article" date="2012" name="J. Bacteriol.">
        <title>Draft Genome Sequence of Sinorhizobium meliloti CCNWSX0020, a Nitrogen-Fixing Symbiont with Copper Tolerance Capability Isolated from Lead-Zinc Mine Tailings.</title>
        <authorList>
            <person name="Li Z."/>
            <person name="Ma Z."/>
            <person name="Hao X."/>
            <person name="Wei G."/>
        </authorList>
    </citation>
    <scope>NUCLEOTIDE SEQUENCE [LARGE SCALE GENOMIC DNA]</scope>
    <source>
        <strain evidence="6 7">CCNWSX0020</strain>
    </source>
</reference>
<evidence type="ECO:0000256" key="4">
    <source>
        <dbReference type="ARBA" id="ARBA00023163"/>
    </source>
</evidence>
<dbReference type="EMBL" id="AGVV01000095">
    <property type="protein sequence ID" value="EHK74241.1"/>
    <property type="molecule type" value="Genomic_DNA"/>
</dbReference>
<evidence type="ECO:0000259" key="5">
    <source>
        <dbReference type="PROSITE" id="PS50931"/>
    </source>
</evidence>
<evidence type="ECO:0000256" key="1">
    <source>
        <dbReference type="ARBA" id="ARBA00009437"/>
    </source>
</evidence>
<keyword evidence="4" id="KW-0804">Transcription</keyword>
<dbReference type="Pfam" id="PF00126">
    <property type="entry name" value="HTH_1"/>
    <property type="match status" value="1"/>
</dbReference>
<dbReference type="PANTHER" id="PTHR30126">
    <property type="entry name" value="HTH-TYPE TRANSCRIPTIONAL REGULATOR"/>
    <property type="match status" value="1"/>
</dbReference>
<evidence type="ECO:0000313" key="7">
    <source>
        <dbReference type="Proteomes" id="UP000004038"/>
    </source>
</evidence>
<dbReference type="PROSITE" id="PS50931">
    <property type="entry name" value="HTH_LYSR"/>
    <property type="match status" value="1"/>
</dbReference>
<gene>
    <name evidence="6" type="ORF">SM0020_29895</name>
</gene>
<dbReference type="InterPro" id="IPR000847">
    <property type="entry name" value="LysR_HTH_N"/>
</dbReference>
<comment type="similarity">
    <text evidence="1">Belongs to the LysR transcriptional regulatory family.</text>
</comment>
<dbReference type="Gene3D" id="3.40.190.290">
    <property type="match status" value="1"/>
</dbReference>
<dbReference type="Pfam" id="PF03466">
    <property type="entry name" value="LysR_substrate"/>
    <property type="match status" value="1"/>
</dbReference>
<dbReference type="Gene3D" id="1.10.10.10">
    <property type="entry name" value="Winged helix-like DNA-binding domain superfamily/Winged helix DNA-binding domain"/>
    <property type="match status" value="1"/>
</dbReference>
<dbReference type="PATRIC" id="fig|1107881.3.peg.6044"/>